<name>A0A4Z0YCD4_9PEZI</name>
<comment type="similarity">
    <text evidence="5">Belongs to the SAT4 family.</text>
</comment>
<feature type="transmembrane region" description="Helical" evidence="7">
    <location>
        <begin position="99"/>
        <end position="121"/>
    </location>
</feature>
<dbReference type="Pfam" id="PF20684">
    <property type="entry name" value="Fung_rhodopsin"/>
    <property type="match status" value="1"/>
</dbReference>
<comment type="caution">
    <text evidence="9">The sequence shown here is derived from an EMBL/GenBank/DDBJ whole genome shotgun (WGS) entry which is preliminary data.</text>
</comment>
<gene>
    <name evidence="9" type="ORF">E0Z10_g10663</name>
</gene>
<evidence type="ECO:0000256" key="6">
    <source>
        <dbReference type="SAM" id="MobiDB-lite"/>
    </source>
</evidence>
<keyword evidence="10" id="KW-1185">Reference proteome</keyword>
<dbReference type="EMBL" id="SKBN01000452">
    <property type="protein sequence ID" value="TGJ77608.1"/>
    <property type="molecule type" value="Genomic_DNA"/>
</dbReference>
<evidence type="ECO:0000313" key="9">
    <source>
        <dbReference type="EMBL" id="TGJ77608.1"/>
    </source>
</evidence>
<evidence type="ECO:0000256" key="7">
    <source>
        <dbReference type="SAM" id="Phobius"/>
    </source>
</evidence>
<feature type="transmembrane region" description="Helical" evidence="7">
    <location>
        <begin position="218"/>
        <end position="238"/>
    </location>
</feature>
<evidence type="ECO:0000259" key="8">
    <source>
        <dbReference type="Pfam" id="PF20684"/>
    </source>
</evidence>
<keyword evidence="2 7" id="KW-0812">Transmembrane</keyword>
<evidence type="ECO:0000256" key="3">
    <source>
        <dbReference type="ARBA" id="ARBA00022989"/>
    </source>
</evidence>
<dbReference type="OrthoDB" id="2988756at2759"/>
<evidence type="ECO:0000256" key="2">
    <source>
        <dbReference type="ARBA" id="ARBA00022692"/>
    </source>
</evidence>
<evidence type="ECO:0000313" key="10">
    <source>
        <dbReference type="Proteomes" id="UP000297716"/>
    </source>
</evidence>
<dbReference type="InterPro" id="IPR049326">
    <property type="entry name" value="Rhodopsin_dom_fungi"/>
</dbReference>
<sequence length="397" mass="43939">MGLPPSAIEAWSYLSIGLVVTALRTYFRVNHVGFQKLQADDYLVWVAAIFYVAETTAAYSVGAVAHGFANNGLSDQARQSLSPDNPEYHLRVIGSKIQLVGWATYSVLLWTLKASLLCFYIRLVSGLPRNYYNLIYIGFFLLIASFVGLIGTIFLECRPFHHNWQINPDPGDACYPASSVRLLIVALTLNVSTDIYLIAIPVSLLWNSALKITKRLGLVVLFSGSVFIIFCAVFRTVLMIKDPVNGAQTAGSWSVRETFVATITSNLPVVFPLFRSWFRPVIDALSNSVSSIKKTSRASSRDIYTFGRSPRNIGPRGVVPTANPITDISFNESEERMVGKIAMQPLETSDGITMGQQTGIMDDRIRKDVEISISSETLSSQNGTPPQRNNMFPNYNL</sequence>
<feature type="region of interest" description="Disordered" evidence="6">
    <location>
        <begin position="376"/>
        <end position="397"/>
    </location>
</feature>
<feature type="transmembrane region" description="Helical" evidence="7">
    <location>
        <begin position="12"/>
        <end position="30"/>
    </location>
</feature>
<organism evidence="9 10">
    <name type="scientific">Xylaria hypoxylon</name>
    <dbReference type="NCBI Taxonomy" id="37992"/>
    <lineage>
        <taxon>Eukaryota</taxon>
        <taxon>Fungi</taxon>
        <taxon>Dikarya</taxon>
        <taxon>Ascomycota</taxon>
        <taxon>Pezizomycotina</taxon>
        <taxon>Sordariomycetes</taxon>
        <taxon>Xylariomycetidae</taxon>
        <taxon>Xylariales</taxon>
        <taxon>Xylariaceae</taxon>
        <taxon>Xylaria</taxon>
    </lineage>
</organism>
<dbReference type="PANTHER" id="PTHR33048">
    <property type="entry name" value="PTH11-LIKE INTEGRAL MEMBRANE PROTEIN (AFU_ORTHOLOGUE AFUA_5G11245)"/>
    <property type="match status" value="1"/>
</dbReference>
<evidence type="ECO:0000256" key="5">
    <source>
        <dbReference type="ARBA" id="ARBA00038359"/>
    </source>
</evidence>
<accession>A0A4Z0YCD4</accession>
<keyword evidence="4 7" id="KW-0472">Membrane</keyword>
<dbReference type="InterPro" id="IPR052337">
    <property type="entry name" value="SAT4-like"/>
</dbReference>
<dbReference type="Proteomes" id="UP000297716">
    <property type="component" value="Unassembled WGS sequence"/>
</dbReference>
<feature type="transmembrane region" description="Helical" evidence="7">
    <location>
        <begin position="133"/>
        <end position="155"/>
    </location>
</feature>
<feature type="transmembrane region" description="Helical" evidence="7">
    <location>
        <begin position="182"/>
        <end position="206"/>
    </location>
</feature>
<dbReference type="AlphaFoldDB" id="A0A4Z0YCD4"/>
<feature type="domain" description="Rhodopsin" evidence="8">
    <location>
        <begin position="24"/>
        <end position="275"/>
    </location>
</feature>
<reference evidence="9 10" key="1">
    <citation type="submission" date="2019-03" db="EMBL/GenBank/DDBJ databases">
        <title>Draft genome sequence of Xylaria hypoxylon DSM 108379, a ubiquitous saprotrophic-parasitic fungi on hardwood.</title>
        <authorList>
            <person name="Buettner E."/>
            <person name="Leonhardt S."/>
            <person name="Gebauer A.M."/>
            <person name="Liers C."/>
            <person name="Hofrichter M."/>
            <person name="Kellner H."/>
        </authorList>
    </citation>
    <scope>NUCLEOTIDE SEQUENCE [LARGE SCALE GENOMIC DNA]</scope>
    <source>
        <strain evidence="9 10">DSM 108379</strain>
    </source>
</reference>
<proteinExistence type="inferred from homology"/>
<feature type="transmembrane region" description="Helical" evidence="7">
    <location>
        <begin position="42"/>
        <end position="65"/>
    </location>
</feature>
<dbReference type="PANTHER" id="PTHR33048:SF105">
    <property type="match status" value="1"/>
</dbReference>
<keyword evidence="3 7" id="KW-1133">Transmembrane helix</keyword>
<evidence type="ECO:0000256" key="4">
    <source>
        <dbReference type="ARBA" id="ARBA00023136"/>
    </source>
</evidence>
<evidence type="ECO:0000256" key="1">
    <source>
        <dbReference type="ARBA" id="ARBA00004141"/>
    </source>
</evidence>
<dbReference type="GO" id="GO:0016020">
    <property type="term" value="C:membrane"/>
    <property type="evidence" value="ECO:0007669"/>
    <property type="project" value="UniProtKB-SubCell"/>
</dbReference>
<protein>
    <recommendedName>
        <fullName evidence="8">Rhodopsin domain-containing protein</fullName>
    </recommendedName>
</protein>
<dbReference type="STRING" id="37992.A0A4Z0YCD4"/>
<comment type="subcellular location">
    <subcellularLocation>
        <location evidence="1">Membrane</location>
        <topology evidence="1">Multi-pass membrane protein</topology>
    </subcellularLocation>
</comment>